<dbReference type="AlphaFoldDB" id="A0A6A6NQW1"/>
<dbReference type="EMBL" id="MU001693">
    <property type="protein sequence ID" value="KAF2454116.1"/>
    <property type="molecule type" value="Genomic_DNA"/>
</dbReference>
<reference evidence="1" key="1">
    <citation type="journal article" date="2020" name="Stud. Mycol.">
        <title>101 Dothideomycetes genomes: a test case for predicting lifestyles and emergence of pathogens.</title>
        <authorList>
            <person name="Haridas S."/>
            <person name="Albert R."/>
            <person name="Binder M."/>
            <person name="Bloem J."/>
            <person name="Labutti K."/>
            <person name="Salamov A."/>
            <person name="Andreopoulos B."/>
            <person name="Baker S."/>
            <person name="Barry K."/>
            <person name="Bills G."/>
            <person name="Bluhm B."/>
            <person name="Cannon C."/>
            <person name="Castanera R."/>
            <person name="Culley D."/>
            <person name="Daum C."/>
            <person name="Ezra D."/>
            <person name="Gonzalez J."/>
            <person name="Henrissat B."/>
            <person name="Kuo A."/>
            <person name="Liang C."/>
            <person name="Lipzen A."/>
            <person name="Lutzoni F."/>
            <person name="Magnuson J."/>
            <person name="Mondo S."/>
            <person name="Nolan M."/>
            <person name="Ohm R."/>
            <person name="Pangilinan J."/>
            <person name="Park H.-J."/>
            <person name="Ramirez L."/>
            <person name="Alfaro M."/>
            <person name="Sun H."/>
            <person name="Tritt A."/>
            <person name="Yoshinaga Y."/>
            <person name="Zwiers L.-H."/>
            <person name="Turgeon B."/>
            <person name="Goodwin S."/>
            <person name="Spatafora J."/>
            <person name="Crous P."/>
            <person name="Grigoriev I."/>
        </authorList>
    </citation>
    <scope>NUCLEOTIDE SEQUENCE</scope>
    <source>
        <strain evidence="1">ATCC 16933</strain>
    </source>
</reference>
<gene>
    <name evidence="1" type="ORF">BDY21DRAFT_354140</name>
</gene>
<name>A0A6A6NQW1_9PEZI</name>
<organism evidence="1 2">
    <name type="scientific">Lineolata rhizophorae</name>
    <dbReference type="NCBI Taxonomy" id="578093"/>
    <lineage>
        <taxon>Eukaryota</taxon>
        <taxon>Fungi</taxon>
        <taxon>Dikarya</taxon>
        <taxon>Ascomycota</taxon>
        <taxon>Pezizomycotina</taxon>
        <taxon>Dothideomycetes</taxon>
        <taxon>Dothideomycetes incertae sedis</taxon>
        <taxon>Lineolatales</taxon>
        <taxon>Lineolataceae</taxon>
        <taxon>Lineolata</taxon>
    </lineage>
</organism>
<proteinExistence type="predicted"/>
<keyword evidence="2" id="KW-1185">Reference proteome</keyword>
<evidence type="ECO:0000313" key="2">
    <source>
        <dbReference type="Proteomes" id="UP000799766"/>
    </source>
</evidence>
<evidence type="ECO:0000313" key="1">
    <source>
        <dbReference type="EMBL" id="KAF2454116.1"/>
    </source>
</evidence>
<protein>
    <submittedName>
        <fullName evidence="1">Uncharacterized protein</fullName>
    </submittedName>
</protein>
<dbReference type="Proteomes" id="UP000799766">
    <property type="component" value="Unassembled WGS sequence"/>
</dbReference>
<accession>A0A6A6NQW1</accession>
<sequence>MRPITWFLGGYSWSPFCALLCPAVFFPYSVPVSKTELVYQSSREPRLPPISVPRVRRVSNLNAGYAAGHHEVHASTEYSERP</sequence>